<dbReference type="OrthoDB" id="110256at2759"/>
<dbReference type="AlphaFoldDB" id="A0A329SUZ0"/>
<keyword evidence="8" id="KW-1185">Reference proteome</keyword>
<name>A0A329SUZ0_9STRA</name>
<reference evidence="7 8" key="1">
    <citation type="submission" date="2018-01" db="EMBL/GenBank/DDBJ databases">
        <title>Draft genome of the strawberry crown rot pathogen Phytophthora cactorum.</title>
        <authorList>
            <person name="Armitage A.D."/>
            <person name="Lysoe E."/>
            <person name="Nellist C.F."/>
            <person name="Harrison R.J."/>
            <person name="Brurberg M.B."/>
        </authorList>
    </citation>
    <scope>NUCLEOTIDE SEQUENCE [LARGE SCALE GENOMIC DNA]</scope>
    <source>
        <strain evidence="7 8">10300</strain>
    </source>
</reference>
<dbReference type="Proteomes" id="UP000774804">
    <property type="component" value="Unassembled WGS sequence"/>
</dbReference>
<dbReference type="EMBL" id="RCMK01000090">
    <property type="protein sequence ID" value="KAG2949443.1"/>
    <property type="molecule type" value="Genomic_DNA"/>
</dbReference>
<sequence length="121" mass="12854">MSKEFGLILDGWIHGPEDFLAVFACFETPDGPWYPLLSTDPAMDGLDDALSAGGHAAAIDRFLPGVFTFTNGCAVFVGVNCAVNKTLARLMGALLVGCASHRLNLAVCELLAPHEADFEKV</sequence>
<reference evidence="6" key="3">
    <citation type="submission" date="2021-01" db="EMBL/GenBank/DDBJ databases">
        <title>Phytophthora aleatoria, a newly-described species from Pinus radiata is distinct from Phytophthora cactorum isolates based on comparative genomics.</title>
        <authorList>
            <person name="Mcdougal R."/>
            <person name="Panda P."/>
            <person name="Williams N."/>
            <person name="Studholme D.J."/>
        </authorList>
    </citation>
    <scope>NUCLEOTIDE SEQUENCE</scope>
    <source>
        <strain evidence="6">NZFS 3830</strain>
    </source>
</reference>
<evidence type="ECO:0000313" key="3">
    <source>
        <dbReference type="EMBL" id="KAG2949443.1"/>
    </source>
</evidence>
<accession>A0A329SUZ0</accession>
<dbReference type="Proteomes" id="UP000760860">
    <property type="component" value="Unassembled WGS sequence"/>
</dbReference>
<reference evidence="1" key="2">
    <citation type="submission" date="2018-10" db="EMBL/GenBank/DDBJ databases">
        <title>Effector identification in a new, highly contiguous assembly of the strawberry crown rot pathogen Phytophthora cactorum.</title>
        <authorList>
            <person name="Armitage A.D."/>
            <person name="Nellist C.F."/>
            <person name="Bates H."/>
            <person name="Vickerstaff R.J."/>
            <person name="Harrison R.J."/>
        </authorList>
    </citation>
    <scope>NUCLEOTIDE SEQUENCE</scope>
    <source>
        <strain evidence="1">15-7</strain>
        <strain evidence="2">4032</strain>
        <strain evidence="3">4040</strain>
        <strain evidence="4">P415</strain>
        <strain evidence="5">P421</strain>
    </source>
</reference>
<dbReference type="PANTHER" id="PTHR40866">
    <property type="entry name" value="BED-TYPE DOMAIN-CONTAINING PROTEIN"/>
    <property type="match status" value="1"/>
</dbReference>
<evidence type="ECO:0000313" key="2">
    <source>
        <dbReference type="EMBL" id="KAG2928027.1"/>
    </source>
</evidence>
<evidence type="ECO:0000313" key="8">
    <source>
        <dbReference type="Proteomes" id="UP000251314"/>
    </source>
</evidence>
<evidence type="ECO:0000313" key="5">
    <source>
        <dbReference type="EMBL" id="KAG3219511.1"/>
    </source>
</evidence>
<dbReference type="Proteomes" id="UP000688947">
    <property type="component" value="Unassembled WGS sequence"/>
</dbReference>
<comment type="caution">
    <text evidence="7">The sequence shown here is derived from an EMBL/GenBank/DDBJ whole genome shotgun (WGS) entry which is preliminary data.</text>
</comment>
<organism evidence="7 8">
    <name type="scientific">Phytophthora cactorum</name>
    <dbReference type="NCBI Taxonomy" id="29920"/>
    <lineage>
        <taxon>Eukaryota</taxon>
        <taxon>Sar</taxon>
        <taxon>Stramenopiles</taxon>
        <taxon>Oomycota</taxon>
        <taxon>Peronosporomycetes</taxon>
        <taxon>Peronosporales</taxon>
        <taxon>Peronosporaceae</taxon>
        <taxon>Phytophthora</taxon>
    </lineage>
</organism>
<evidence type="ECO:0000313" key="7">
    <source>
        <dbReference type="EMBL" id="RAW40903.1"/>
    </source>
</evidence>
<dbReference type="Proteomes" id="UP000697107">
    <property type="component" value="Unassembled WGS sequence"/>
</dbReference>
<gene>
    <name evidence="6" type="ORF">JG687_00019149</name>
    <name evidence="7" type="ORF">PC110_g2853</name>
    <name evidence="1" type="ORF">PC113_g5315</name>
    <name evidence="2" type="ORF">PC115_g7330</name>
    <name evidence="3" type="ORF">PC117_g5211</name>
    <name evidence="4" type="ORF">PC118_g13264</name>
    <name evidence="5" type="ORF">PC129_g9707</name>
</gene>
<dbReference type="Proteomes" id="UP000736787">
    <property type="component" value="Unassembled WGS sequence"/>
</dbReference>
<dbReference type="Proteomes" id="UP000251314">
    <property type="component" value="Unassembled WGS sequence"/>
</dbReference>
<dbReference type="EMBL" id="RCMG01000101">
    <property type="protein sequence ID" value="KAG2863573.1"/>
    <property type="molecule type" value="Genomic_DNA"/>
</dbReference>
<proteinExistence type="predicted"/>
<evidence type="ECO:0000313" key="4">
    <source>
        <dbReference type="EMBL" id="KAG2976734.1"/>
    </source>
</evidence>
<dbReference type="EMBL" id="JAENGZ010003059">
    <property type="protein sequence ID" value="KAG6942281.1"/>
    <property type="molecule type" value="Genomic_DNA"/>
</dbReference>
<protein>
    <submittedName>
        <fullName evidence="7">Uncharacterized protein</fullName>
    </submittedName>
</protein>
<dbReference type="VEuPathDB" id="FungiDB:PC110_g2853"/>
<dbReference type="PANTHER" id="PTHR40866:SF1">
    <property type="entry name" value="BED-TYPE DOMAIN-CONTAINING PROTEIN"/>
    <property type="match status" value="1"/>
</dbReference>
<dbReference type="Proteomes" id="UP000735874">
    <property type="component" value="Unassembled WGS sequence"/>
</dbReference>
<dbReference type="EMBL" id="MJFZ01000039">
    <property type="protein sequence ID" value="RAW40903.1"/>
    <property type="molecule type" value="Genomic_DNA"/>
</dbReference>
<evidence type="ECO:0000313" key="6">
    <source>
        <dbReference type="EMBL" id="KAG6942281.1"/>
    </source>
</evidence>
<dbReference type="EMBL" id="RCML01000450">
    <property type="protein sequence ID" value="KAG2976734.1"/>
    <property type="molecule type" value="Genomic_DNA"/>
</dbReference>
<evidence type="ECO:0000313" key="1">
    <source>
        <dbReference type="EMBL" id="KAG2863573.1"/>
    </source>
</evidence>
<dbReference type="EMBL" id="RCMI01000174">
    <property type="protein sequence ID" value="KAG2928027.1"/>
    <property type="molecule type" value="Genomic_DNA"/>
</dbReference>
<dbReference type="EMBL" id="RCMV01000307">
    <property type="protein sequence ID" value="KAG3219511.1"/>
    <property type="molecule type" value="Genomic_DNA"/>
</dbReference>